<evidence type="ECO:0000313" key="7">
    <source>
        <dbReference type="Proteomes" id="UP000420562"/>
    </source>
</evidence>
<dbReference type="Pfam" id="PF01814">
    <property type="entry name" value="Hemerythrin"/>
    <property type="match status" value="1"/>
</dbReference>
<evidence type="ECO:0000313" key="6">
    <source>
        <dbReference type="EMBL" id="KAB0664505.1"/>
    </source>
</evidence>
<evidence type="ECO:0000256" key="2">
    <source>
        <dbReference type="ARBA" id="ARBA00022621"/>
    </source>
</evidence>
<dbReference type="AlphaFoldDB" id="A0A7J4ZP86"/>
<comment type="caution">
    <text evidence="6">The sequence shown here is derived from an EMBL/GenBank/DDBJ whole genome shotgun (WGS) entry which is preliminary data.</text>
</comment>
<dbReference type="GO" id="GO:0046872">
    <property type="term" value="F:metal ion binding"/>
    <property type="evidence" value="ECO:0007669"/>
    <property type="project" value="UniProtKB-KW"/>
</dbReference>
<dbReference type="PANTHER" id="PTHR37164:SF1">
    <property type="entry name" value="BACTERIOHEMERYTHRIN"/>
    <property type="match status" value="1"/>
</dbReference>
<accession>A0A7J4ZP86</accession>
<dbReference type="CDD" id="cd12107">
    <property type="entry name" value="Hemerythrin"/>
    <property type="match status" value="1"/>
</dbReference>
<dbReference type="InterPro" id="IPR012312">
    <property type="entry name" value="Hemerythrin-like"/>
</dbReference>
<keyword evidence="4" id="KW-0408">Iron</keyword>
<name>A0A7J4ZP86_9BACT</name>
<dbReference type="RefSeq" id="WP_151129029.1">
    <property type="nucleotide sequence ID" value="NZ_VZQZ01000008.1"/>
</dbReference>
<protein>
    <submittedName>
        <fullName evidence="6">Bacteriohemerythrin</fullName>
    </submittedName>
</protein>
<keyword evidence="2" id="KW-0561">Oxygen transport</keyword>
<feature type="domain" description="Hemerythrin-like" evidence="5">
    <location>
        <begin position="16"/>
        <end position="124"/>
    </location>
</feature>
<dbReference type="NCBIfam" id="TIGR02481">
    <property type="entry name" value="hemeryth_dom"/>
    <property type="match status" value="1"/>
</dbReference>
<evidence type="ECO:0000256" key="3">
    <source>
        <dbReference type="ARBA" id="ARBA00022723"/>
    </source>
</evidence>
<reference evidence="6 7" key="1">
    <citation type="submission" date="2019-09" db="EMBL/GenBank/DDBJ databases">
        <title>Geobacter sp. Red96, a novel strain isolated from paddy soil.</title>
        <authorList>
            <person name="Xu Z."/>
            <person name="Masuda Y."/>
            <person name="Itoh H."/>
            <person name="Senoo K."/>
        </authorList>
    </citation>
    <scope>NUCLEOTIDE SEQUENCE [LARGE SCALE GENOMIC DNA]</scope>
    <source>
        <strain evidence="6 7">Red96</strain>
    </source>
</reference>
<dbReference type="InterPro" id="IPR012827">
    <property type="entry name" value="Hemerythrin_metal-bd"/>
</dbReference>
<evidence type="ECO:0000256" key="4">
    <source>
        <dbReference type="ARBA" id="ARBA00023004"/>
    </source>
</evidence>
<dbReference type="GO" id="GO:0005344">
    <property type="term" value="F:oxygen carrier activity"/>
    <property type="evidence" value="ECO:0007669"/>
    <property type="project" value="UniProtKB-KW"/>
</dbReference>
<dbReference type="InterPro" id="IPR035938">
    <property type="entry name" value="Hemerythrin-like_sf"/>
</dbReference>
<dbReference type="SUPFAM" id="SSF47188">
    <property type="entry name" value="Hemerythrin-like"/>
    <property type="match status" value="1"/>
</dbReference>
<sequence length="138" mass="15604">MALPEWDESMALHLPAVDSQHKRLLGWIKALGDAVQKGEGARIIDEVLQDLINYVHEHFSAEERLMLTHNFPGFTGHRQEHDFFVAKLKDLHTGVTSGEELSGKTLDFLIDWTISHIKGTDQKYGHFIRETAAGSKLD</sequence>
<dbReference type="EMBL" id="VZQZ01000008">
    <property type="protein sequence ID" value="KAB0664505.1"/>
    <property type="molecule type" value="Genomic_DNA"/>
</dbReference>
<dbReference type="PANTHER" id="PTHR37164">
    <property type="entry name" value="BACTERIOHEMERYTHRIN"/>
    <property type="match status" value="1"/>
</dbReference>
<gene>
    <name evidence="6" type="ORF">F6V25_13285</name>
</gene>
<dbReference type="NCBIfam" id="NF033749">
    <property type="entry name" value="bact_hemeryth"/>
    <property type="match status" value="1"/>
</dbReference>
<dbReference type="Gene3D" id="1.20.120.50">
    <property type="entry name" value="Hemerythrin-like"/>
    <property type="match status" value="1"/>
</dbReference>
<dbReference type="Proteomes" id="UP000420562">
    <property type="component" value="Unassembled WGS sequence"/>
</dbReference>
<proteinExistence type="inferred from homology"/>
<organism evidence="6 7">
    <name type="scientific">Oryzomonas japonica</name>
    <dbReference type="NCBI Taxonomy" id="2603858"/>
    <lineage>
        <taxon>Bacteria</taxon>
        <taxon>Pseudomonadati</taxon>
        <taxon>Thermodesulfobacteriota</taxon>
        <taxon>Desulfuromonadia</taxon>
        <taxon>Geobacterales</taxon>
        <taxon>Geobacteraceae</taxon>
        <taxon>Oryzomonas</taxon>
    </lineage>
</organism>
<evidence type="ECO:0000256" key="1">
    <source>
        <dbReference type="ARBA" id="ARBA00010587"/>
    </source>
</evidence>
<keyword evidence="7" id="KW-1185">Reference proteome</keyword>
<comment type="similarity">
    <text evidence="1">Belongs to the hemerythrin family.</text>
</comment>
<dbReference type="PROSITE" id="PS00550">
    <property type="entry name" value="HEMERYTHRINS"/>
    <property type="match status" value="1"/>
</dbReference>
<evidence type="ECO:0000259" key="5">
    <source>
        <dbReference type="Pfam" id="PF01814"/>
    </source>
</evidence>
<keyword evidence="2" id="KW-0813">Transport</keyword>
<dbReference type="InterPro" id="IPR016131">
    <property type="entry name" value="Haemerythrin_Fe_BS"/>
</dbReference>
<dbReference type="InterPro" id="IPR050669">
    <property type="entry name" value="Hemerythrin"/>
</dbReference>
<keyword evidence="3" id="KW-0479">Metal-binding</keyword>